<evidence type="ECO:0000256" key="2">
    <source>
        <dbReference type="SAM" id="MobiDB-lite"/>
    </source>
</evidence>
<dbReference type="PANTHER" id="PTHR43941:SF1">
    <property type="entry name" value="STRUCTURAL MAINTENANCE OF CHROMOSOMES PROTEIN 2"/>
    <property type="match status" value="1"/>
</dbReference>
<sequence>MDNPESHVTDIQDIAFYVENNRRLNAAVERMRRERAELRLERDNLQRDYDFEKLEHKFKVEALEAQLARATPIPHGNSDSRTQTLRRKRVEHGTLVSVLVSQYLLSQCEFYQSQTQTLSDSLEDARRNSMVIDGLEEEARGRIVELEEDNTSLAESLQASSSQITELTSRIAVLEEELSSERVSHQATGVALAEAEQQISELSTSIDNTVSERDSLSLQISHVTQDLETTRGQLEDIEERYSKLQTQQLSSMSSSQVNRALRDKIEDLEYKVGHRTEQLGIHQHELKRLETNLRLQEDRIAEMTVDMEVLQSEKDAMIEDCNMTRDERDEARRRCEELEERIEALEEGTSQAETQRDAEMHTVLGLLFQERTARRSLSRRLVSSWSTYADRRLQMQARIREVEASEAHALETVEQLSQDRKQTAQLLDEKVAEWRDLRNERDSALARIHETTSALEAAQAELVAAKASLDEVRDHGSSAEGELAHVQTQLREKTTELSDLRTLYEALCTRFDDTKTSFTAEVADLESQIRSLQDTNADLESRRAHAQEELTRISQELQSYRSNGSESALVQERLRMELEEARASHAEEMGSLRAEIMQARVDLEEAKQHQLDLESMHKLALDALTHTRDDLKAQLAEVTEKLQSSDGTQTELIELQGRYSIETKDLQDRLDRVSLQLDAAQRELEARDADAQKTARRLEEQLSTASDVLHAKEDLEMELTQLRAQHEAEVRSLERRISDLTNEEAVVKRSQADLETRCHDLAQEKSDLENKLSQMTSDIDQLQDQLRVLLEKYELAVSQHSQELKASSEREEESQSARDHVLAEMADLRAQFEETERTVNMLQDEKQDMQTDMTQLEAEVQRLLSLHRYQESHANDSERHIVSLREQLEQAQAAYVEIEKAAKAAEISMELQTIQHEKTLSSLRREVNSLRANSKLEETVAELTERNNEMEQLLQAKCLEIEENDDRMMEVLKEKKKLISKVENLTKKVNALQAKLSAAPSSTDTTPAQAPRLSGPRTISPQVPVIPPAASSSRTPPAPSTPNSRRAASGSSLSRPKTPETRVPPPPVFKARTPESKRVPQSIQQHYQSPPPLIITSSSSSSSLGKKRRAPDDFEDCESLPPQGFTVESVPSPETENMQTTPRVRRALQAVRTGFTPVRSHPAQATHTVLASPARRATTGPSQLIADVTNSPRGASMAAAVADAKAGKRSWLGKIRGGPGIAAGRSVSSRAPSAYDRQPSGGSSR</sequence>
<feature type="coiled-coil region" evidence="1">
    <location>
        <begin position="14"/>
        <end position="55"/>
    </location>
</feature>
<evidence type="ECO:0000256" key="1">
    <source>
        <dbReference type="SAM" id="Coils"/>
    </source>
</evidence>
<dbReference type="PANTHER" id="PTHR43941">
    <property type="entry name" value="STRUCTURAL MAINTENANCE OF CHROMOSOMES PROTEIN 2"/>
    <property type="match status" value="1"/>
</dbReference>
<dbReference type="AlphaFoldDB" id="A0A8K0ULJ2"/>
<keyword evidence="1" id="KW-0175">Coiled coil</keyword>
<evidence type="ECO:0000313" key="4">
    <source>
        <dbReference type="Proteomes" id="UP000813824"/>
    </source>
</evidence>
<feature type="coiled-coil region" evidence="1">
    <location>
        <begin position="136"/>
        <end position="247"/>
    </location>
</feature>
<accession>A0A8K0ULJ2</accession>
<dbReference type="GO" id="GO:0000793">
    <property type="term" value="C:condensed chromosome"/>
    <property type="evidence" value="ECO:0007669"/>
    <property type="project" value="TreeGrafter"/>
</dbReference>
<dbReference type="Gene3D" id="1.10.287.1490">
    <property type="match status" value="1"/>
</dbReference>
<feature type="region of interest" description="Disordered" evidence="2">
    <location>
        <begin position="1206"/>
        <end position="1245"/>
    </location>
</feature>
<dbReference type="OrthoDB" id="10255344at2759"/>
<feature type="compositionally biased region" description="Low complexity" evidence="2">
    <location>
        <begin position="1028"/>
        <end position="1056"/>
    </location>
</feature>
<feature type="region of interest" description="Disordered" evidence="2">
    <location>
        <begin position="995"/>
        <end position="1140"/>
    </location>
</feature>
<dbReference type="GO" id="GO:0000785">
    <property type="term" value="C:chromatin"/>
    <property type="evidence" value="ECO:0007669"/>
    <property type="project" value="TreeGrafter"/>
</dbReference>
<dbReference type="Proteomes" id="UP000813824">
    <property type="component" value="Unassembled WGS sequence"/>
</dbReference>
<feature type="compositionally biased region" description="Polar residues" evidence="2">
    <location>
        <begin position="999"/>
        <end position="1008"/>
    </location>
</feature>
<feature type="compositionally biased region" description="Polar residues" evidence="2">
    <location>
        <begin position="1079"/>
        <end position="1088"/>
    </location>
</feature>
<keyword evidence="4" id="KW-1185">Reference proteome</keyword>
<feature type="coiled-coil region" evidence="1">
    <location>
        <begin position="933"/>
        <end position="995"/>
    </location>
</feature>
<feature type="coiled-coil region" evidence="1">
    <location>
        <begin position="279"/>
        <end position="355"/>
    </location>
</feature>
<gene>
    <name evidence="3" type="ORF">BXZ70DRAFT_217302</name>
</gene>
<name>A0A8K0ULJ2_9AGAR</name>
<dbReference type="GO" id="GO:0000796">
    <property type="term" value="C:condensin complex"/>
    <property type="evidence" value="ECO:0007669"/>
    <property type="project" value="TreeGrafter"/>
</dbReference>
<organism evidence="3 4">
    <name type="scientific">Cristinia sonorae</name>
    <dbReference type="NCBI Taxonomy" id="1940300"/>
    <lineage>
        <taxon>Eukaryota</taxon>
        <taxon>Fungi</taxon>
        <taxon>Dikarya</taxon>
        <taxon>Basidiomycota</taxon>
        <taxon>Agaricomycotina</taxon>
        <taxon>Agaricomycetes</taxon>
        <taxon>Agaricomycetidae</taxon>
        <taxon>Agaricales</taxon>
        <taxon>Pleurotineae</taxon>
        <taxon>Stephanosporaceae</taxon>
        <taxon>Cristinia</taxon>
    </lineage>
</organism>
<reference evidence="3" key="1">
    <citation type="journal article" date="2021" name="New Phytol.">
        <title>Evolutionary innovations through gain and loss of genes in the ectomycorrhizal Boletales.</title>
        <authorList>
            <person name="Wu G."/>
            <person name="Miyauchi S."/>
            <person name="Morin E."/>
            <person name="Kuo A."/>
            <person name="Drula E."/>
            <person name="Varga T."/>
            <person name="Kohler A."/>
            <person name="Feng B."/>
            <person name="Cao Y."/>
            <person name="Lipzen A."/>
            <person name="Daum C."/>
            <person name="Hundley H."/>
            <person name="Pangilinan J."/>
            <person name="Johnson J."/>
            <person name="Barry K."/>
            <person name="LaButti K."/>
            <person name="Ng V."/>
            <person name="Ahrendt S."/>
            <person name="Min B."/>
            <person name="Choi I.G."/>
            <person name="Park H."/>
            <person name="Plett J.M."/>
            <person name="Magnuson J."/>
            <person name="Spatafora J.W."/>
            <person name="Nagy L.G."/>
            <person name="Henrissat B."/>
            <person name="Grigoriev I.V."/>
            <person name="Yang Z.L."/>
            <person name="Xu J."/>
            <person name="Martin F.M."/>
        </authorList>
    </citation>
    <scope>NUCLEOTIDE SEQUENCE</scope>
    <source>
        <strain evidence="3">KKN 215</strain>
    </source>
</reference>
<dbReference type="EMBL" id="JAEVFJ010000018">
    <property type="protein sequence ID" value="KAH8099775.1"/>
    <property type="molecule type" value="Genomic_DNA"/>
</dbReference>
<proteinExistence type="predicted"/>
<dbReference type="GO" id="GO:0007076">
    <property type="term" value="P:mitotic chromosome condensation"/>
    <property type="evidence" value="ECO:0007669"/>
    <property type="project" value="TreeGrafter"/>
</dbReference>
<dbReference type="GO" id="GO:0003682">
    <property type="term" value="F:chromatin binding"/>
    <property type="evidence" value="ECO:0007669"/>
    <property type="project" value="TreeGrafter"/>
</dbReference>
<comment type="caution">
    <text evidence="3">The sequence shown here is derived from an EMBL/GenBank/DDBJ whole genome shotgun (WGS) entry which is preliminary data.</text>
</comment>
<feature type="coiled-coil region" evidence="1">
    <location>
        <begin position="413"/>
        <end position="475"/>
    </location>
</feature>
<evidence type="ECO:0000313" key="3">
    <source>
        <dbReference type="EMBL" id="KAH8099775.1"/>
    </source>
</evidence>
<feature type="coiled-coil region" evidence="1">
    <location>
        <begin position="515"/>
        <end position="908"/>
    </location>
</feature>
<dbReference type="SUPFAM" id="SSF57997">
    <property type="entry name" value="Tropomyosin"/>
    <property type="match status" value="1"/>
</dbReference>
<protein>
    <submittedName>
        <fullName evidence="3">Uncharacterized protein</fullName>
    </submittedName>
</protein>